<dbReference type="PROSITE" id="PS51154">
    <property type="entry name" value="MACRO"/>
    <property type="match status" value="1"/>
</dbReference>
<dbReference type="OrthoDB" id="2155246at2759"/>
<feature type="compositionally biased region" description="Basic and acidic residues" evidence="7">
    <location>
        <begin position="90"/>
        <end position="107"/>
    </location>
</feature>
<dbReference type="InterPro" id="IPR002589">
    <property type="entry name" value="Macro_dom"/>
</dbReference>
<feature type="domain" description="Macro" evidence="8">
    <location>
        <begin position="98"/>
        <end position="280"/>
    </location>
</feature>
<evidence type="ECO:0000256" key="4">
    <source>
        <dbReference type="ARBA" id="ARBA00019744"/>
    </source>
</evidence>
<name>A0A8K0R8V0_9PLEO</name>
<evidence type="ECO:0000256" key="2">
    <source>
        <dbReference type="ARBA" id="ARBA00006575"/>
    </source>
</evidence>
<dbReference type="Gene3D" id="3.40.220.10">
    <property type="entry name" value="Leucine Aminopeptidase, subunit E, domain 1"/>
    <property type="match status" value="1"/>
</dbReference>
<organism evidence="9 10">
    <name type="scientific">Paraphoma chrysanthemicola</name>
    <dbReference type="NCBI Taxonomy" id="798071"/>
    <lineage>
        <taxon>Eukaryota</taxon>
        <taxon>Fungi</taxon>
        <taxon>Dikarya</taxon>
        <taxon>Ascomycota</taxon>
        <taxon>Pezizomycotina</taxon>
        <taxon>Dothideomycetes</taxon>
        <taxon>Pleosporomycetidae</taxon>
        <taxon>Pleosporales</taxon>
        <taxon>Pleosporineae</taxon>
        <taxon>Phaeosphaeriaceae</taxon>
        <taxon>Paraphoma</taxon>
    </lineage>
</organism>
<feature type="compositionally biased region" description="Polar residues" evidence="7">
    <location>
        <begin position="26"/>
        <end position="41"/>
    </location>
</feature>
<proteinExistence type="inferred from homology"/>
<evidence type="ECO:0000256" key="1">
    <source>
        <dbReference type="ARBA" id="ARBA00002432"/>
    </source>
</evidence>
<sequence>MASPQEKNIASYFQSESKGNGKGKKPTQNSQTAAAPTSSKVKQPEPQTKAKEKRPLSSPPPAPAAKRSNTATSSAPQRKHYAYNDLASDWNDKPKEPTEKGDADPPKKLQITHHKGDMFKDAPINCLLIHACNTQGHWGAGIAKLFRSKYPKAYAAHHAYCAKEHSPTTNPVPCGTSQLLAPVDATHKHWIGCVFTSARYGKKKDKPAEILKSTKTAMEMVLELVKCVDESEEEADKVSTIRMCRINSGMFGVPWVDTEEVLTGIVLREGWRGEIEVWEY</sequence>
<comment type="caution">
    <text evidence="9">The sequence shown here is derived from an EMBL/GenBank/DDBJ whole genome shotgun (WGS) entry which is preliminary data.</text>
</comment>
<evidence type="ECO:0000256" key="5">
    <source>
        <dbReference type="ARBA" id="ARBA00022912"/>
    </source>
</evidence>
<keyword evidence="5" id="KW-0904">Protein phosphatase</keyword>
<dbReference type="PANTHER" id="PTHR12521:SF0">
    <property type="entry name" value="ADP-RIBOSE GLYCOHYDROLASE OARD1"/>
    <property type="match status" value="1"/>
</dbReference>
<gene>
    <name evidence="9" type="ORF">FB567DRAFT_316729</name>
</gene>
<feature type="compositionally biased region" description="Polar residues" evidence="7">
    <location>
        <begin position="67"/>
        <end position="76"/>
    </location>
</feature>
<keyword evidence="5" id="KW-0378">Hydrolase</keyword>
<evidence type="ECO:0000313" key="10">
    <source>
        <dbReference type="Proteomes" id="UP000813461"/>
    </source>
</evidence>
<evidence type="ECO:0000259" key="8">
    <source>
        <dbReference type="PROSITE" id="PS51154"/>
    </source>
</evidence>
<comment type="function">
    <text evidence="1">Highly specific phosphatase involved in the metabolism of ADP-ribose 1''-phosphate (Appr1p) which is produced as a consequence of tRNA splicing.</text>
</comment>
<evidence type="ECO:0000313" key="9">
    <source>
        <dbReference type="EMBL" id="KAH7088714.1"/>
    </source>
</evidence>
<feature type="compositionally biased region" description="Polar residues" evidence="7">
    <location>
        <begin position="1"/>
        <end position="18"/>
    </location>
</feature>
<dbReference type="EC" id="3.1.3.84" evidence="3"/>
<evidence type="ECO:0000256" key="7">
    <source>
        <dbReference type="SAM" id="MobiDB-lite"/>
    </source>
</evidence>
<dbReference type="Proteomes" id="UP000813461">
    <property type="component" value="Unassembled WGS sequence"/>
</dbReference>
<accession>A0A8K0R8V0</accession>
<reference evidence="9" key="1">
    <citation type="journal article" date="2021" name="Nat. Commun.">
        <title>Genetic determinants of endophytism in the Arabidopsis root mycobiome.</title>
        <authorList>
            <person name="Mesny F."/>
            <person name="Miyauchi S."/>
            <person name="Thiergart T."/>
            <person name="Pickel B."/>
            <person name="Atanasova L."/>
            <person name="Karlsson M."/>
            <person name="Huettel B."/>
            <person name="Barry K.W."/>
            <person name="Haridas S."/>
            <person name="Chen C."/>
            <person name="Bauer D."/>
            <person name="Andreopoulos W."/>
            <person name="Pangilinan J."/>
            <person name="LaButti K."/>
            <person name="Riley R."/>
            <person name="Lipzen A."/>
            <person name="Clum A."/>
            <person name="Drula E."/>
            <person name="Henrissat B."/>
            <person name="Kohler A."/>
            <person name="Grigoriev I.V."/>
            <person name="Martin F.M."/>
            <person name="Hacquard S."/>
        </authorList>
    </citation>
    <scope>NUCLEOTIDE SEQUENCE</scope>
    <source>
        <strain evidence="9">MPI-SDFR-AT-0120</strain>
    </source>
</reference>
<evidence type="ECO:0000256" key="6">
    <source>
        <dbReference type="ARBA" id="ARBA00034427"/>
    </source>
</evidence>
<dbReference type="PANTHER" id="PTHR12521">
    <property type="entry name" value="PROTEIN C6ORF130"/>
    <property type="match status" value="1"/>
</dbReference>
<feature type="region of interest" description="Disordered" evidence="7">
    <location>
        <begin position="1"/>
        <end position="110"/>
    </location>
</feature>
<dbReference type="InterPro" id="IPR050892">
    <property type="entry name" value="ADP-ribose_metab_enzymes"/>
</dbReference>
<comment type="similarity">
    <text evidence="2">Belongs to the POA1 family.</text>
</comment>
<dbReference type="SUPFAM" id="SSF52949">
    <property type="entry name" value="Macro domain-like"/>
    <property type="match status" value="1"/>
</dbReference>
<dbReference type="AlphaFoldDB" id="A0A8K0R8V0"/>
<dbReference type="Pfam" id="PF01661">
    <property type="entry name" value="Macro"/>
    <property type="match status" value="1"/>
</dbReference>
<dbReference type="GO" id="GO:0140291">
    <property type="term" value="P:peptidyl-glutamate ADP-deribosylation"/>
    <property type="evidence" value="ECO:0007669"/>
    <property type="project" value="TreeGrafter"/>
</dbReference>
<keyword evidence="10" id="KW-1185">Reference proteome</keyword>
<protein>
    <recommendedName>
        <fullName evidence="4">ADP-ribose 1''-phosphate phosphatase</fullName>
        <ecNumber evidence="3">3.1.3.84</ecNumber>
    </recommendedName>
</protein>
<comment type="catalytic activity">
    <reaction evidence="6">
        <text>ADP-alpha-D-ribose 1''-phosphate + H2O = ADP-D-ribose + phosphate</text>
        <dbReference type="Rhea" id="RHEA:25029"/>
        <dbReference type="ChEBI" id="CHEBI:15377"/>
        <dbReference type="ChEBI" id="CHEBI:43474"/>
        <dbReference type="ChEBI" id="CHEBI:57967"/>
        <dbReference type="ChEBI" id="CHEBI:58753"/>
        <dbReference type="EC" id="3.1.3.84"/>
    </reaction>
</comment>
<dbReference type="GO" id="GO:0004721">
    <property type="term" value="F:phosphoprotein phosphatase activity"/>
    <property type="evidence" value="ECO:0007669"/>
    <property type="project" value="UniProtKB-KW"/>
</dbReference>
<dbReference type="InterPro" id="IPR043472">
    <property type="entry name" value="Macro_dom-like"/>
</dbReference>
<evidence type="ECO:0000256" key="3">
    <source>
        <dbReference type="ARBA" id="ARBA00012983"/>
    </source>
</evidence>
<dbReference type="EMBL" id="JAGMVJ010000007">
    <property type="protein sequence ID" value="KAH7088714.1"/>
    <property type="molecule type" value="Genomic_DNA"/>
</dbReference>